<keyword evidence="7" id="KW-1185">Reference proteome</keyword>
<evidence type="ECO:0000256" key="2">
    <source>
        <dbReference type="ARBA" id="ARBA00022679"/>
    </source>
</evidence>
<feature type="domain" description="HipA N-terminal subdomain 1" evidence="5">
    <location>
        <begin position="23"/>
        <end position="116"/>
    </location>
</feature>
<protein>
    <submittedName>
        <fullName evidence="6">Type II toxin-antitoxin system HipA family toxin</fullName>
    </submittedName>
</protein>
<keyword evidence="2" id="KW-0808">Transferase</keyword>
<proteinExistence type="inferred from homology"/>
<feature type="domain" description="HipA-like C-terminal" evidence="4">
    <location>
        <begin position="160"/>
        <end position="384"/>
    </location>
</feature>
<evidence type="ECO:0000256" key="1">
    <source>
        <dbReference type="ARBA" id="ARBA00010164"/>
    </source>
</evidence>
<dbReference type="Pfam" id="PF13657">
    <property type="entry name" value="Couple_hipA"/>
    <property type="match status" value="1"/>
</dbReference>
<organism evidence="6 7">
    <name type="scientific">Sphingomonas floccifaciens</name>
    <dbReference type="NCBI Taxonomy" id="1844115"/>
    <lineage>
        <taxon>Bacteria</taxon>
        <taxon>Pseudomonadati</taxon>
        <taxon>Pseudomonadota</taxon>
        <taxon>Alphaproteobacteria</taxon>
        <taxon>Sphingomonadales</taxon>
        <taxon>Sphingomonadaceae</taxon>
        <taxon>Sphingomonas</taxon>
    </lineage>
</organism>
<dbReference type="InterPro" id="IPR012893">
    <property type="entry name" value="HipA-like_C"/>
</dbReference>
<dbReference type="InterPro" id="IPR052028">
    <property type="entry name" value="HipA_Ser/Thr_kinase"/>
</dbReference>
<reference evidence="7" key="1">
    <citation type="journal article" date="2019" name="Int. J. Syst. Evol. Microbiol.">
        <title>The Global Catalogue of Microorganisms (GCM) 10K type strain sequencing project: providing services to taxonomists for standard genome sequencing and annotation.</title>
        <authorList>
            <consortium name="The Broad Institute Genomics Platform"/>
            <consortium name="The Broad Institute Genome Sequencing Center for Infectious Disease"/>
            <person name="Wu L."/>
            <person name="Ma J."/>
        </authorList>
    </citation>
    <scope>NUCLEOTIDE SEQUENCE [LARGE SCALE GENOMIC DNA]</scope>
    <source>
        <strain evidence="7">Q85</strain>
    </source>
</reference>
<dbReference type="InterPro" id="IPR017508">
    <property type="entry name" value="HipA_N1"/>
</dbReference>
<name>A0ABW4NI97_9SPHN</name>
<accession>A0ABW4NI97</accession>
<evidence type="ECO:0000313" key="6">
    <source>
        <dbReference type="EMBL" id="MFD1789249.1"/>
    </source>
</evidence>
<evidence type="ECO:0000313" key="7">
    <source>
        <dbReference type="Proteomes" id="UP001597283"/>
    </source>
</evidence>
<dbReference type="Pfam" id="PF07804">
    <property type="entry name" value="HipA_C"/>
    <property type="match status" value="1"/>
</dbReference>
<evidence type="ECO:0000259" key="5">
    <source>
        <dbReference type="Pfam" id="PF13657"/>
    </source>
</evidence>
<dbReference type="EMBL" id="JBHUFC010000016">
    <property type="protein sequence ID" value="MFD1789249.1"/>
    <property type="molecule type" value="Genomic_DNA"/>
</dbReference>
<dbReference type="PANTHER" id="PTHR37419:SF8">
    <property type="entry name" value="TOXIN YJJJ"/>
    <property type="match status" value="1"/>
</dbReference>
<comment type="similarity">
    <text evidence="1">Belongs to the HipA Ser/Thr kinase family.</text>
</comment>
<keyword evidence="3" id="KW-0418">Kinase</keyword>
<dbReference type="Proteomes" id="UP001597283">
    <property type="component" value="Unassembled WGS sequence"/>
</dbReference>
<gene>
    <name evidence="6" type="ORF">ACFSC3_16965</name>
</gene>
<evidence type="ECO:0000259" key="4">
    <source>
        <dbReference type="Pfam" id="PF07804"/>
    </source>
</evidence>
<dbReference type="RefSeq" id="WP_380941538.1">
    <property type="nucleotide sequence ID" value="NZ_JBHUFC010000016.1"/>
</dbReference>
<evidence type="ECO:0000256" key="3">
    <source>
        <dbReference type="ARBA" id="ARBA00022777"/>
    </source>
</evidence>
<comment type="caution">
    <text evidence="6">The sequence shown here is derived from an EMBL/GenBank/DDBJ whole genome shotgun (WGS) entry which is preliminary data.</text>
</comment>
<dbReference type="PANTHER" id="PTHR37419">
    <property type="entry name" value="SERINE/THREONINE-PROTEIN KINASE TOXIN HIPA"/>
    <property type="match status" value="1"/>
</dbReference>
<sequence>MKLAPGQPLLVALHGEASAARVAIADGVAQLEWSAQAVADGRRLSPLYYPPEPGLQAARTRDFDGLHGFLADSLPEGWGALLMRRRLAALGVDMGRLSALDRLALVGDHGRGSLTFAPATTPAAEADVIDLDALAAESQAILRGEGGALGDLLADLGGASGGARPKVHVGFGPDGAISIGDGELPPGHAAWIVKFRASADPIDIGPVEQAYAVMARQAGLTIGETRLIPARAGPPWFAARRFDRPGAGARVHIVSLAGAIEAPPQAAGAIDYDMFLRATRAITRDEEDVVAAFARMVFNVLAGNRDDHSRQHAYLMDDAGNWHLAPAYDLTFSDGPGGEHYLAVAGEGAMPTRGHVDRVAKLHGIAPKRVAEIVEQVGHAVAGWDAAARDAGVSRDTTALVAARLATIRTEFAG</sequence>